<dbReference type="Proteomes" id="UP001589810">
    <property type="component" value="Unassembled WGS sequence"/>
</dbReference>
<evidence type="ECO:0000313" key="2">
    <source>
        <dbReference type="EMBL" id="MFC0546128.1"/>
    </source>
</evidence>
<accession>A0ABV6N0M2</accession>
<keyword evidence="3" id="KW-1185">Reference proteome</keyword>
<evidence type="ECO:0000313" key="3">
    <source>
        <dbReference type="Proteomes" id="UP001589810"/>
    </source>
</evidence>
<comment type="caution">
    <text evidence="2">The sequence shown here is derived from an EMBL/GenBank/DDBJ whole genome shotgun (WGS) entry which is preliminary data.</text>
</comment>
<protein>
    <submittedName>
        <fullName evidence="2">Uncharacterized protein</fullName>
    </submittedName>
</protein>
<dbReference type="RefSeq" id="WP_273943316.1">
    <property type="nucleotide sequence ID" value="NZ_CP097263.1"/>
</dbReference>
<reference evidence="2 3" key="1">
    <citation type="submission" date="2024-09" db="EMBL/GenBank/DDBJ databases">
        <authorList>
            <person name="Sun Q."/>
            <person name="Mori K."/>
        </authorList>
    </citation>
    <scope>NUCLEOTIDE SEQUENCE [LARGE SCALE GENOMIC DNA]</scope>
    <source>
        <strain evidence="2 3">TBRC 1432</strain>
    </source>
</reference>
<feature type="signal peptide" evidence="1">
    <location>
        <begin position="1"/>
        <end position="24"/>
    </location>
</feature>
<proteinExistence type="predicted"/>
<name>A0ABV6N0M2_9PSEU</name>
<organism evidence="2 3">
    <name type="scientific">Kutzneria chonburiensis</name>
    <dbReference type="NCBI Taxonomy" id="1483604"/>
    <lineage>
        <taxon>Bacteria</taxon>
        <taxon>Bacillati</taxon>
        <taxon>Actinomycetota</taxon>
        <taxon>Actinomycetes</taxon>
        <taxon>Pseudonocardiales</taxon>
        <taxon>Pseudonocardiaceae</taxon>
        <taxon>Kutzneria</taxon>
    </lineage>
</organism>
<dbReference type="Gene3D" id="2.120.10.70">
    <property type="entry name" value="Fucose-specific lectin"/>
    <property type="match status" value="1"/>
</dbReference>
<gene>
    <name evidence="2" type="ORF">ACFFH7_31750</name>
</gene>
<keyword evidence="1" id="KW-0732">Signal</keyword>
<sequence length="480" mass="48595">MTKTMASALAAAAAIVLLPSTADAATAGGFEIAFQAPSARLTEINPAGQVTTTASVMAAQSSVSLAALPDGSFDEAFAASDRTLWLANSVSGGSQVKQTACSPAPFPVTPGTSPSVTISSTNAVEIEFSEGGEENGLNIPIHNGVCSFSHGDIADGTSPVVAPVPGPLGGGFVSAWVGKDGLVRFSEPNQAAHIAGQGFPAAPGTSPAIAVNAAGQVRVAYHDSKNRLTTVTAKLGIFPGATDQTPSVLAANTSPSLAVLPDGTFDMAFTAGDDTVWVDINGNGHRLESGLTAEPGTSPAIAVDANSNWEIAFHHSGDHHLITFDSASTKRDTGQLVATGTNPAIVALAPGATPPGPAQVTLTLNRQPTVGGFIPFRGAYPPFGVTRPGTASSITFPASGFRDTTLLFVKLHHSTSECGDPNAVVALPEGATTTPTQMTDIFGSSTPPFSPGSPLNAVVCFSGPNPTPDFINLPMNVKFS</sequence>
<evidence type="ECO:0000256" key="1">
    <source>
        <dbReference type="SAM" id="SignalP"/>
    </source>
</evidence>
<dbReference type="EMBL" id="JBHLUD010000011">
    <property type="protein sequence ID" value="MFC0546128.1"/>
    <property type="molecule type" value="Genomic_DNA"/>
</dbReference>
<feature type="chain" id="PRO_5047223959" evidence="1">
    <location>
        <begin position="25"/>
        <end position="480"/>
    </location>
</feature>